<feature type="transmembrane region" description="Helical" evidence="1">
    <location>
        <begin position="66"/>
        <end position="84"/>
    </location>
</feature>
<dbReference type="AlphaFoldDB" id="A0A5D0G5D7"/>
<evidence type="ECO:0000256" key="1">
    <source>
        <dbReference type="SAM" id="Phobius"/>
    </source>
</evidence>
<dbReference type="OrthoDB" id="1436655at2"/>
<keyword evidence="1" id="KW-0472">Membrane</keyword>
<protein>
    <submittedName>
        <fullName evidence="2">Uncharacterized protein</fullName>
    </submittedName>
</protein>
<name>A0A5D0G5D7_9FLAO</name>
<keyword evidence="1" id="KW-0812">Transmembrane</keyword>
<gene>
    <name evidence="2" type="ORF">FVF61_10630</name>
</gene>
<accession>A0A5D0G5D7</accession>
<dbReference type="Proteomes" id="UP000324550">
    <property type="component" value="Unassembled WGS sequence"/>
</dbReference>
<evidence type="ECO:0000313" key="2">
    <source>
        <dbReference type="EMBL" id="TYA53107.1"/>
    </source>
</evidence>
<comment type="caution">
    <text evidence="2">The sequence shown here is derived from an EMBL/GenBank/DDBJ whole genome shotgun (WGS) entry which is preliminary data.</text>
</comment>
<evidence type="ECO:0000313" key="3">
    <source>
        <dbReference type="Proteomes" id="UP000324550"/>
    </source>
</evidence>
<sequence length="152" mass="17316">MNSENVEKQEEPNFFKWAFKYAATAGIAGILCCVAPAVLFMFGLMGGVYAISFADFFYAEDGSVGLGSWILRGFAIIIGLYGIYLYRKKQNQCSIEPKRKKKNLILMIIITAILGLGIFLSLEKWSSWYFDEHIVPAQQEEYKQMELENNEN</sequence>
<dbReference type="EMBL" id="VSFC01000052">
    <property type="protein sequence ID" value="TYA53107.1"/>
    <property type="molecule type" value="Genomic_DNA"/>
</dbReference>
<proteinExistence type="predicted"/>
<reference evidence="2 3" key="1">
    <citation type="submission" date="2019-08" db="EMBL/GenBank/DDBJ databases">
        <title>Formosa sediminis sp. nov., isolated from marine sediment.</title>
        <authorList>
            <person name="Cao W.R."/>
        </authorList>
    </citation>
    <scope>NUCLEOTIDE SEQUENCE [LARGE SCALE GENOMIC DNA]</scope>
    <source>
        <strain evidence="2 3">1494</strain>
    </source>
</reference>
<organism evidence="2 3">
    <name type="scientific">Formosa maritima</name>
    <dbReference type="NCBI Taxonomy" id="2592046"/>
    <lineage>
        <taxon>Bacteria</taxon>
        <taxon>Pseudomonadati</taxon>
        <taxon>Bacteroidota</taxon>
        <taxon>Flavobacteriia</taxon>
        <taxon>Flavobacteriales</taxon>
        <taxon>Flavobacteriaceae</taxon>
        <taxon>Formosa</taxon>
    </lineage>
</organism>
<dbReference type="RefSeq" id="WP_148456192.1">
    <property type="nucleotide sequence ID" value="NZ_VSFC01000052.1"/>
</dbReference>
<keyword evidence="3" id="KW-1185">Reference proteome</keyword>
<feature type="transmembrane region" description="Helical" evidence="1">
    <location>
        <begin position="21"/>
        <end position="54"/>
    </location>
</feature>
<keyword evidence="1" id="KW-1133">Transmembrane helix</keyword>
<feature type="transmembrane region" description="Helical" evidence="1">
    <location>
        <begin position="104"/>
        <end position="122"/>
    </location>
</feature>